<dbReference type="AlphaFoldDB" id="A0A224XXD6"/>
<proteinExistence type="predicted"/>
<keyword evidence="1" id="KW-0255">Endonuclease</keyword>
<dbReference type="GO" id="GO:0003964">
    <property type="term" value="F:RNA-directed DNA polymerase activity"/>
    <property type="evidence" value="ECO:0007669"/>
    <property type="project" value="UniProtKB-KW"/>
</dbReference>
<dbReference type="EMBL" id="GFTR01003707">
    <property type="protein sequence ID" value="JAW12719.1"/>
    <property type="molecule type" value="Transcribed_RNA"/>
</dbReference>
<keyword evidence="1" id="KW-0808">Transferase</keyword>
<dbReference type="GO" id="GO:0004519">
    <property type="term" value="F:endonuclease activity"/>
    <property type="evidence" value="ECO:0007669"/>
    <property type="project" value="UniProtKB-KW"/>
</dbReference>
<organism evidence="1">
    <name type="scientific">Panstrongylus lignarius</name>
    <dbReference type="NCBI Taxonomy" id="156445"/>
    <lineage>
        <taxon>Eukaryota</taxon>
        <taxon>Metazoa</taxon>
        <taxon>Ecdysozoa</taxon>
        <taxon>Arthropoda</taxon>
        <taxon>Hexapoda</taxon>
        <taxon>Insecta</taxon>
        <taxon>Pterygota</taxon>
        <taxon>Neoptera</taxon>
        <taxon>Paraneoptera</taxon>
        <taxon>Hemiptera</taxon>
        <taxon>Heteroptera</taxon>
        <taxon>Panheteroptera</taxon>
        <taxon>Cimicomorpha</taxon>
        <taxon>Reduviidae</taxon>
        <taxon>Triatominae</taxon>
        <taxon>Panstrongylus</taxon>
    </lineage>
</organism>
<keyword evidence="1" id="KW-0695">RNA-directed DNA polymerase</keyword>
<keyword evidence="1" id="KW-0378">Hydrolase</keyword>
<keyword evidence="1" id="KW-0548">Nucleotidyltransferase</keyword>
<accession>A0A224XXD6</accession>
<sequence length="220" mass="26115">MLSMYKAIVRATFLYSAELWACLYTDRTEAVQTRFLKSILSLPINTPHYLVRLETGYEWLKVILFKAMLKWWVKLLQMPDKRLPRICFLNMVGREGGSLDYNWASQLRSLLVTVDADNLWLQQDLRTIQANLSDMVLKMRNHCLSLDINRALNSQYNTTYRMVSTLGESESYLRLRSNFKKIKFICQIRLSSDNWLRFSISGIQLWLARYVFYVTERQNR</sequence>
<keyword evidence="1" id="KW-0540">Nuclease</keyword>
<evidence type="ECO:0000313" key="1">
    <source>
        <dbReference type="EMBL" id="JAW12719.1"/>
    </source>
</evidence>
<name>A0A224XXD6_9HEMI</name>
<protein>
    <submittedName>
        <fullName evidence="1">Putative endonuclease-reverse transcriptase</fullName>
    </submittedName>
</protein>
<reference evidence="1" key="1">
    <citation type="journal article" date="2018" name="PLoS Negl. Trop. Dis.">
        <title>An insight into the salivary gland and fat body transcriptome of Panstrongylus lignarius (Hemiptera: Heteroptera), the main vector of Chagas disease in Peru.</title>
        <authorList>
            <person name="Nevoa J.C."/>
            <person name="Mendes M.T."/>
            <person name="da Silva M.V."/>
            <person name="Soares S.C."/>
            <person name="Oliveira C.J.F."/>
            <person name="Ribeiro J.M.C."/>
        </authorList>
    </citation>
    <scope>NUCLEOTIDE SEQUENCE</scope>
</reference>